<dbReference type="Gene3D" id="2.60.40.10">
    <property type="entry name" value="Immunoglobulins"/>
    <property type="match status" value="2"/>
</dbReference>
<reference evidence="10" key="1">
    <citation type="journal article" date="2019" name="Int. J. Syst. Evol. Microbiol.">
        <title>The Global Catalogue of Microorganisms (GCM) 10K type strain sequencing project: providing services to taxonomists for standard genome sequencing and annotation.</title>
        <authorList>
            <consortium name="The Broad Institute Genomics Platform"/>
            <consortium name="The Broad Institute Genome Sequencing Center for Infectious Disease"/>
            <person name="Wu L."/>
            <person name="Ma J."/>
        </authorList>
    </citation>
    <scope>NUCLEOTIDE SEQUENCE [LARGE SCALE GENOMIC DNA]</scope>
    <source>
        <strain evidence="10">CCUG 62114</strain>
    </source>
</reference>
<feature type="domain" description="Secretion system C-terminal sorting" evidence="7">
    <location>
        <begin position="1002"/>
        <end position="1075"/>
    </location>
</feature>
<evidence type="ECO:0000256" key="6">
    <source>
        <dbReference type="ARBA" id="ARBA00023273"/>
    </source>
</evidence>
<evidence type="ECO:0000256" key="4">
    <source>
        <dbReference type="ARBA" id="ARBA00022729"/>
    </source>
</evidence>
<protein>
    <submittedName>
        <fullName evidence="9">Choice-of-anchor D domain-containing protein</fullName>
    </submittedName>
</protein>
<dbReference type="InterPro" id="IPR026444">
    <property type="entry name" value="Secre_tail"/>
</dbReference>
<feature type="domain" description="HYDIN/VesB/CFA65-like Ig-like" evidence="8">
    <location>
        <begin position="884"/>
        <end position="974"/>
    </location>
</feature>
<dbReference type="InterPro" id="IPR000033">
    <property type="entry name" value="LDLR_classB_rpt"/>
</dbReference>
<accession>A0ABW3I5J5</accession>
<dbReference type="Gene3D" id="2.120.10.30">
    <property type="entry name" value="TolB, C-terminal domain"/>
    <property type="match status" value="2"/>
</dbReference>
<comment type="subcellular location">
    <subcellularLocation>
        <location evidence="1">Cell projection</location>
        <location evidence="1">Cilium</location>
    </subcellularLocation>
    <subcellularLocation>
        <location evidence="2">Cytoplasm</location>
    </subcellularLocation>
</comment>
<keyword evidence="5" id="KW-0969">Cilium</keyword>
<sequence>MMRKKLLLWTLVLLGLNLSFGQFNKVFYNDEDNREIRIMNLDGSDDTVFFKQTETLYPRYLTANSTSQELFFTTSSPYKIYKKNFNGTLEQVIYTSPGPTIYNIAVDETNAKIYWVEYQEIKRSNLDGSNVETIIGLTADVYIRNIAINGTEMFWAERFYNTGDFSNTYYLKKSNLDGSAVTTIHTEYVASGGTATQIGTVYGLQVDGINNHLYWASSSADAILRKNTDGSGSVTTVLNNTYVLSPRSLAVDATNNKLYWTDTSSTFDNVRSANLDGTGVVVHNSTIDDPYGITLATVNASPVGAPEIDIQGNNLSISNNDTTPDSSDNTDFGDVALNNNYKDHYFFIRNLGGTALNITGSPSVSITGANASDFTLQTDATSSINGVSNSYFVVRFDPSVLGLRTATVTINSNDSDEAAYTFNIQGNGNVSSGETGINDIRITTHTTGGSLDNEDPDIAYDPTLDRYLVVFEKEIINSDEEVYGQFISNTGVLIGGEFRISITGPEGNIDHDAADPKIVFNTVSNQYMVVWRADDVTNGENEVYGQLINPDGTLVNGLGNDIRISQNGTDGDTTAYVSTPEVAFNSTNGEYLVVWQANATSGVSDYNIYGQRISSAGVLVGGLGGDFQISQNGSSTQYSSAPDVAYNPATNQYMIAYHADFPNNGDNNIWSRVVNADGTLSTLTQVTNVGGSRDADYARVEYNPLSNEFIIVYQTDHVNTDNEDEIFGQRVSNAGVLIGSEFQVSFAGIDGDGEETGSYSDVCYNPTHQQILVTFQSEEPGSNAYDIFAATLDAANYALLETQSRVSDMGDTNGDNTFLAQKPKQAYNSTNGTFFIVWEGDNTVPGDGEDEIFGQRWQSPPTTEIEIQGNSIVINDGDTTPDASDNTNFGQAELGNTIVKSFTVLNTNTEQLVLNGTPTISISGTNAADFSVTAAPATAIDPGNSTTFDITFTASTLGVRTASISIENNDVGENPYNFDIMAESIVPLNIDENDLLRSQLLVYPNPNKGVFTLSYAGNETLKQVIITDLTGKKIETISLNSFIDKQEIKLNNLSKGIYFATVFSNNNKATKKLVIN</sequence>
<dbReference type="Pfam" id="PF22544">
    <property type="entry name" value="HYDIN_VesB_CFA65-like_Ig"/>
    <property type="match status" value="1"/>
</dbReference>
<keyword evidence="3" id="KW-0963">Cytoplasm</keyword>
<dbReference type="PROSITE" id="PS51120">
    <property type="entry name" value="LDLRB"/>
    <property type="match status" value="2"/>
</dbReference>
<dbReference type="EMBL" id="JBHTJM010000011">
    <property type="protein sequence ID" value="MFD0965161.1"/>
    <property type="molecule type" value="Genomic_DNA"/>
</dbReference>
<dbReference type="NCBIfam" id="NF012200">
    <property type="entry name" value="choice_anch_D"/>
    <property type="match status" value="2"/>
</dbReference>
<dbReference type="InterPro" id="IPR053879">
    <property type="entry name" value="HYDIN_VesB_CFA65-like_Ig"/>
</dbReference>
<evidence type="ECO:0000256" key="3">
    <source>
        <dbReference type="ARBA" id="ARBA00022490"/>
    </source>
</evidence>
<keyword evidence="10" id="KW-1185">Reference proteome</keyword>
<evidence type="ECO:0000313" key="9">
    <source>
        <dbReference type="EMBL" id="MFD0965161.1"/>
    </source>
</evidence>
<keyword evidence="6" id="KW-0966">Cell projection</keyword>
<evidence type="ECO:0000256" key="5">
    <source>
        <dbReference type="ARBA" id="ARBA00023069"/>
    </source>
</evidence>
<comment type="caution">
    <text evidence="9">The sequence shown here is derived from an EMBL/GenBank/DDBJ whole genome shotgun (WGS) entry which is preliminary data.</text>
</comment>
<evidence type="ECO:0000256" key="2">
    <source>
        <dbReference type="ARBA" id="ARBA00004496"/>
    </source>
</evidence>
<dbReference type="NCBIfam" id="TIGR04183">
    <property type="entry name" value="Por_Secre_tail"/>
    <property type="match status" value="1"/>
</dbReference>
<keyword evidence="4" id="KW-0732">Signal</keyword>
<dbReference type="SUPFAM" id="SSF63829">
    <property type="entry name" value="Calcium-dependent phosphotriesterase"/>
    <property type="match status" value="1"/>
</dbReference>
<evidence type="ECO:0000313" key="10">
    <source>
        <dbReference type="Proteomes" id="UP001596997"/>
    </source>
</evidence>
<dbReference type="Proteomes" id="UP001596997">
    <property type="component" value="Unassembled WGS sequence"/>
</dbReference>
<dbReference type="InterPro" id="IPR050778">
    <property type="entry name" value="Cueball_EGF_LRP_Nidogen"/>
</dbReference>
<name>A0ABW3I5J5_9FLAO</name>
<dbReference type="PANTHER" id="PTHR46513">
    <property type="entry name" value="VITELLOGENIN RECEPTOR-LIKE PROTEIN-RELATED-RELATED"/>
    <property type="match status" value="1"/>
</dbReference>
<evidence type="ECO:0000256" key="1">
    <source>
        <dbReference type="ARBA" id="ARBA00004138"/>
    </source>
</evidence>
<evidence type="ECO:0000259" key="7">
    <source>
        <dbReference type="Pfam" id="PF18962"/>
    </source>
</evidence>
<evidence type="ECO:0000259" key="8">
    <source>
        <dbReference type="Pfam" id="PF22544"/>
    </source>
</evidence>
<dbReference type="InterPro" id="IPR013783">
    <property type="entry name" value="Ig-like_fold"/>
</dbReference>
<organism evidence="9 10">
    <name type="scientific">Pseudofulvibacter geojedonensis</name>
    <dbReference type="NCBI Taxonomy" id="1123758"/>
    <lineage>
        <taxon>Bacteria</taxon>
        <taxon>Pseudomonadati</taxon>
        <taxon>Bacteroidota</taxon>
        <taxon>Flavobacteriia</taxon>
        <taxon>Flavobacteriales</taxon>
        <taxon>Flavobacteriaceae</taxon>
        <taxon>Pseudofulvibacter</taxon>
    </lineage>
</organism>
<dbReference type="RefSeq" id="WP_377717103.1">
    <property type="nucleotide sequence ID" value="NZ_JBHTJM010000011.1"/>
</dbReference>
<dbReference type="SMART" id="SM00135">
    <property type="entry name" value="LY"/>
    <property type="match status" value="3"/>
</dbReference>
<proteinExistence type="predicted"/>
<dbReference type="Pfam" id="PF18962">
    <property type="entry name" value="Por_Secre_tail"/>
    <property type="match status" value="1"/>
</dbReference>
<dbReference type="InterPro" id="IPR011042">
    <property type="entry name" value="6-blade_b-propeller_TolB-like"/>
</dbReference>
<gene>
    <name evidence="9" type="ORF">ACFQ1O_14175</name>
</gene>